<dbReference type="RefSeq" id="XP_018003059.1">
    <property type="nucleotide sequence ID" value="XM_018141846.1"/>
</dbReference>
<sequence>MALFRRQDSSTAQQGGGSAVDTLKDLASDPFKSEIASSSLVTAFGLYLGLSVFLALLFSLVRPRHRLVYAPKTKHADEKHAPPPMGNGVFSWIGPVNNAKEPYLAERIGLDAVVFLRFTRMVRNIFLAFGVVGVGIMIPVNVTQTKTFAQASWGLSALSYMTPQFTYGSGLWAQVVVAYLGNFIVAYFLWHNYRRVFALRRTYFTSPDYQNSLHARTLVVRDLKPDLRNPDGVVRVTDEVNPTGIQPVPSVGRNVKGLPDLIEEHEEKVRELESVLAKYLKNPERLPAKRPMMKPSGKYKGPTTGGKVDAIEYLSERIKELEIEIKEVRDQIDTKQAMPYAFVSWDQIPQAHTVAFASRRKRPQGAKLELAPAPTDLIWKNMAVGRASRKSRRFMNGLWIAVLTIVWTPLNAAIAIFLSNLGNLGAVWPSFKTSLESNPVSWGIVQAILAPTLTSLVYMVLPVIFRRLQIKAGDITKTEREQHVVRNLYTFFILNNLVLFSVFSAVWAYVADIIVADNEGKSTWDAILAGKFFQKTTNALCEITPFFVTFLLQRNLGAALDLAQLWRVFLTWFQRRFMSPTPRQNIEWTAPVPFEYSSYYNYFLFYATIAISFATLQHCYLMMYIYVTKNESGGQMWRVLVNRLIFACMLLDVVVIVLLVGRDEYIKAGVMGPGLLLLLGFKMYCAKAFDRDMIYYTTTGMLDQEANASGKSVRRRAEKMASKFGHPALWKPLMTPMVHAKAQHILGEIYRGRVASDGHGHTTENAFSDAYQMQPMKNNSVPQTDGGVPAVEFVSEARQDFAYYKNREDFRDEAGANLIDDDAMTERSGTPFSQFRRTNTAGTDQQLLMSGSSSRAASPAPGTGSRPMSPANGIRRKEVAASANKRHSQMHLSHPAYQSESDLSRVDTATSQRDIALGPRQHGYYTDPDADDRAGLLSQQHEVSMAQFRTTPAGWTPDRDDGGQYDYFRAPKGQNYYQQQHR</sequence>
<evidence type="ECO:0000256" key="9">
    <source>
        <dbReference type="SAM" id="Phobius"/>
    </source>
</evidence>
<name>A0A0N1P236_9EURO</name>
<dbReference type="InterPro" id="IPR045122">
    <property type="entry name" value="Csc1-like"/>
</dbReference>
<feature type="compositionally biased region" description="Polar residues" evidence="8">
    <location>
        <begin position="896"/>
        <end position="913"/>
    </location>
</feature>
<feature type="domain" description="CSC1/OSCA1-like N-terminal transmembrane" evidence="11">
    <location>
        <begin position="39"/>
        <end position="191"/>
    </location>
</feature>
<feature type="transmembrane region" description="Helical" evidence="9">
    <location>
        <begin position="603"/>
        <end position="627"/>
    </location>
</feature>
<feature type="transmembrane region" description="Helical" evidence="9">
    <location>
        <begin position="486"/>
        <end position="510"/>
    </location>
</feature>
<dbReference type="InterPro" id="IPR003864">
    <property type="entry name" value="CSC1/OSCA1-like_7TM"/>
</dbReference>
<evidence type="ECO:0000256" key="1">
    <source>
        <dbReference type="ARBA" id="ARBA00004141"/>
    </source>
</evidence>
<evidence type="ECO:0000256" key="6">
    <source>
        <dbReference type="ARBA" id="ARBA00023136"/>
    </source>
</evidence>
<dbReference type="VEuPathDB" id="FungiDB:AB675_1919"/>
<dbReference type="Proteomes" id="UP000038010">
    <property type="component" value="Unassembled WGS sequence"/>
</dbReference>
<keyword evidence="4 9" id="KW-0812">Transmembrane</keyword>
<feature type="coiled-coil region" evidence="7">
    <location>
        <begin position="311"/>
        <end position="338"/>
    </location>
</feature>
<dbReference type="InterPro" id="IPR032880">
    <property type="entry name" value="CSC1/OSCA1-like_N"/>
</dbReference>
<feature type="domain" description="CSC1/OSCA1-like cytosolic" evidence="12">
    <location>
        <begin position="215"/>
        <end position="381"/>
    </location>
</feature>
<feature type="transmembrane region" description="Helical" evidence="9">
    <location>
        <begin position="40"/>
        <end position="61"/>
    </location>
</feature>
<dbReference type="EMBL" id="LFJN01000006">
    <property type="protein sequence ID" value="KPI43096.1"/>
    <property type="molecule type" value="Genomic_DNA"/>
</dbReference>
<dbReference type="GO" id="GO:0005227">
    <property type="term" value="F:calcium-activated cation channel activity"/>
    <property type="evidence" value="ECO:0007669"/>
    <property type="project" value="InterPro"/>
</dbReference>
<feature type="transmembrane region" description="Helical" evidence="9">
    <location>
        <begin position="398"/>
        <end position="420"/>
    </location>
</feature>
<evidence type="ECO:0000256" key="8">
    <source>
        <dbReference type="SAM" id="MobiDB-lite"/>
    </source>
</evidence>
<dbReference type="AlphaFoldDB" id="A0A0N1P236"/>
<keyword evidence="5 9" id="KW-1133">Transmembrane helix</keyword>
<feature type="region of interest" description="Disordered" evidence="8">
    <location>
        <begin position="948"/>
        <end position="982"/>
    </location>
</feature>
<evidence type="ECO:0000256" key="2">
    <source>
        <dbReference type="ARBA" id="ARBA00007779"/>
    </source>
</evidence>
<keyword evidence="6 9" id="KW-0472">Membrane</keyword>
<dbReference type="GO" id="GO:0005886">
    <property type="term" value="C:plasma membrane"/>
    <property type="evidence" value="ECO:0007669"/>
    <property type="project" value="TreeGrafter"/>
</dbReference>
<evidence type="ECO:0000259" key="10">
    <source>
        <dbReference type="Pfam" id="PF02714"/>
    </source>
</evidence>
<feature type="domain" description="CSC1/OSCA1-like 7TM region" evidence="10">
    <location>
        <begin position="392"/>
        <end position="658"/>
    </location>
</feature>
<feature type="transmembrane region" description="Helical" evidence="9">
    <location>
        <begin position="125"/>
        <end position="142"/>
    </location>
</feature>
<protein>
    <recommendedName>
        <fullName evidence="15">DUF221-domain-containing protein</fullName>
    </recommendedName>
</protein>
<comment type="similarity">
    <text evidence="2">Belongs to the CSC1 (TC 1.A.17) family.</text>
</comment>
<dbReference type="Pfam" id="PF02714">
    <property type="entry name" value="RSN1_7TM"/>
    <property type="match status" value="1"/>
</dbReference>
<proteinExistence type="inferred from homology"/>
<comment type="subcellular location">
    <subcellularLocation>
        <location evidence="1">Membrane</location>
        <topology evidence="1">Multi-pass membrane protein</topology>
    </subcellularLocation>
</comment>
<evidence type="ECO:0000256" key="7">
    <source>
        <dbReference type="SAM" id="Coils"/>
    </source>
</evidence>
<evidence type="ECO:0000256" key="3">
    <source>
        <dbReference type="ARBA" id="ARBA00022448"/>
    </source>
</evidence>
<keyword evidence="3" id="KW-0813">Transport</keyword>
<dbReference type="GeneID" id="28733725"/>
<feature type="compositionally biased region" description="Low complexity" evidence="8">
    <location>
        <begin position="850"/>
        <end position="865"/>
    </location>
</feature>
<feature type="compositionally biased region" description="Polar residues" evidence="8">
    <location>
        <begin position="827"/>
        <end position="849"/>
    </location>
</feature>
<organism evidence="13 14">
    <name type="scientific">Cyphellophora attinorum</name>
    <dbReference type="NCBI Taxonomy" id="1664694"/>
    <lineage>
        <taxon>Eukaryota</taxon>
        <taxon>Fungi</taxon>
        <taxon>Dikarya</taxon>
        <taxon>Ascomycota</taxon>
        <taxon>Pezizomycotina</taxon>
        <taxon>Eurotiomycetes</taxon>
        <taxon>Chaetothyriomycetidae</taxon>
        <taxon>Chaetothyriales</taxon>
        <taxon>Cyphellophoraceae</taxon>
        <taxon>Cyphellophora</taxon>
    </lineage>
</organism>
<evidence type="ECO:0008006" key="15">
    <source>
        <dbReference type="Google" id="ProtNLM"/>
    </source>
</evidence>
<keyword evidence="7" id="KW-0175">Coiled coil</keyword>
<dbReference type="Pfam" id="PF13967">
    <property type="entry name" value="RSN1_TM"/>
    <property type="match status" value="1"/>
</dbReference>
<feature type="transmembrane region" description="Helical" evidence="9">
    <location>
        <begin position="171"/>
        <end position="190"/>
    </location>
</feature>
<feature type="region of interest" description="Disordered" evidence="8">
    <location>
        <begin position="816"/>
        <end position="932"/>
    </location>
</feature>
<reference evidence="13 14" key="1">
    <citation type="submission" date="2015-06" db="EMBL/GenBank/DDBJ databases">
        <title>Draft genome of the ant-associated black yeast Phialophora attae CBS 131958.</title>
        <authorList>
            <person name="Moreno L.F."/>
            <person name="Stielow B.J."/>
            <person name="de Hoog S."/>
            <person name="Vicente V.A."/>
            <person name="Weiss V.A."/>
            <person name="de Vries M."/>
            <person name="Cruz L.M."/>
            <person name="Souza E.M."/>
        </authorList>
    </citation>
    <scope>NUCLEOTIDE SEQUENCE [LARGE SCALE GENOMIC DNA]</scope>
    <source>
        <strain evidence="13 14">CBS 131958</strain>
    </source>
</reference>
<dbReference type="OrthoDB" id="2150324at2759"/>
<dbReference type="Pfam" id="PF14703">
    <property type="entry name" value="PHM7_cyt"/>
    <property type="match status" value="1"/>
</dbReference>
<evidence type="ECO:0000313" key="14">
    <source>
        <dbReference type="Proteomes" id="UP000038010"/>
    </source>
</evidence>
<evidence type="ECO:0000259" key="11">
    <source>
        <dbReference type="Pfam" id="PF13967"/>
    </source>
</evidence>
<dbReference type="PANTHER" id="PTHR13018:SF149">
    <property type="entry name" value="DOMAIN PROTEIN, PUTATIVE (AFU_ORTHOLOGUE AFUA_3G11660)-RELATED"/>
    <property type="match status" value="1"/>
</dbReference>
<dbReference type="PANTHER" id="PTHR13018">
    <property type="entry name" value="PROBABLE MEMBRANE PROTEIN DUF221-RELATED"/>
    <property type="match status" value="1"/>
</dbReference>
<gene>
    <name evidence="13" type="ORF">AB675_1919</name>
</gene>
<feature type="transmembrane region" description="Helical" evidence="9">
    <location>
        <begin position="440"/>
        <end position="465"/>
    </location>
</feature>
<comment type="caution">
    <text evidence="13">The sequence shown here is derived from an EMBL/GenBank/DDBJ whole genome shotgun (WGS) entry which is preliminary data.</text>
</comment>
<accession>A0A0N1P236</accession>
<feature type="transmembrane region" description="Helical" evidence="9">
    <location>
        <begin position="639"/>
        <end position="659"/>
    </location>
</feature>
<evidence type="ECO:0000256" key="4">
    <source>
        <dbReference type="ARBA" id="ARBA00022692"/>
    </source>
</evidence>
<evidence type="ECO:0000313" key="13">
    <source>
        <dbReference type="EMBL" id="KPI43096.1"/>
    </source>
</evidence>
<dbReference type="InterPro" id="IPR027815">
    <property type="entry name" value="CSC1/OSCA1-like_cyt"/>
</dbReference>
<keyword evidence="14" id="KW-1185">Reference proteome</keyword>
<evidence type="ECO:0000256" key="5">
    <source>
        <dbReference type="ARBA" id="ARBA00022989"/>
    </source>
</evidence>
<evidence type="ECO:0000259" key="12">
    <source>
        <dbReference type="Pfam" id="PF14703"/>
    </source>
</evidence>